<evidence type="ECO:0000259" key="5">
    <source>
        <dbReference type="PROSITE" id="PS50110"/>
    </source>
</evidence>
<dbReference type="RefSeq" id="WP_420903794.1">
    <property type="nucleotide sequence ID" value="NZ_BAAFGK010000001.1"/>
</dbReference>
<dbReference type="SMART" id="SM00448">
    <property type="entry name" value="REC"/>
    <property type="match status" value="1"/>
</dbReference>
<gene>
    <name evidence="6" type="ORF">SIID45300_00383</name>
</gene>
<evidence type="ECO:0000313" key="6">
    <source>
        <dbReference type="EMBL" id="GAB0056083.1"/>
    </source>
</evidence>
<dbReference type="Pfam" id="PF00072">
    <property type="entry name" value="Response_reg"/>
    <property type="match status" value="1"/>
</dbReference>
<feature type="compositionally biased region" description="Basic and acidic residues" evidence="4">
    <location>
        <begin position="1"/>
        <end position="21"/>
    </location>
</feature>
<evidence type="ECO:0000256" key="4">
    <source>
        <dbReference type="SAM" id="MobiDB-lite"/>
    </source>
</evidence>
<comment type="caution">
    <text evidence="6">The sequence shown here is derived from an EMBL/GenBank/DDBJ whole genome shotgun (WGS) entry which is preliminary data.</text>
</comment>
<feature type="region of interest" description="Disordered" evidence="4">
    <location>
        <begin position="1"/>
        <end position="31"/>
    </location>
</feature>
<evidence type="ECO:0000256" key="3">
    <source>
        <dbReference type="SAM" id="Coils"/>
    </source>
</evidence>
<feature type="domain" description="Response regulatory" evidence="5">
    <location>
        <begin position="36"/>
        <end position="159"/>
    </location>
</feature>
<proteinExistence type="predicted"/>
<dbReference type="InterPro" id="IPR001789">
    <property type="entry name" value="Sig_transdc_resp-reg_receiver"/>
</dbReference>
<dbReference type="InterPro" id="IPR011006">
    <property type="entry name" value="CheY-like_superfamily"/>
</dbReference>
<reference evidence="6 7" key="2">
    <citation type="submission" date="2024-09" db="EMBL/GenBank/DDBJ databases">
        <title>Draft genome sequence of Candidatus Magnetaquicoccaceae bacterium FCR-1.</title>
        <authorList>
            <person name="Shimoshige H."/>
            <person name="Shimamura S."/>
            <person name="Taoka A."/>
            <person name="Kobayashi H."/>
            <person name="Maekawa T."/>
        </authorList>
    </citation>
    <scope>NUCLEOTIDE SEQUENCE [LARGE SCALE GENOMIC DNA]</scope>
    <source>
        <strain evidence="6 7">FCR-1</strain>
    </source>
</reference>
<evidence type="ECO:0000313" key="7">
    <source>
        <dbReference type="Proteomes" id="UP001628193"/>
    </source>
</evidence>
<keyword evidence="3" id="KW-0175">Coiled coil</keyword>
<protein>
    <recommendedName>
        <fullName evidence="5">Response regulatory domain-containing protein</fullName>
    </recommendedName>
</protein>
<accession>A0ABQ0C5B6</accession>
<keyword evidence="7" id="KW-1185">Reference proteome</keyword>
<name>A0ABQ0C5B6_9PROT</name>
<feature type="coiled-coil region" evidence="3">
    <location>
        <begin position="159"/>
        <end position="186"/>
    </location>
</feature>
<dbReference type="EMBL" id="BAAFGK010000001">
    <property type="protein sequence ID" value="GAB0056083.1"/>
    <property type="molecule type" value="Genomic_DNA"/>
</dbReference>
<evidence type="ECO:0000256" key="1">
    <source>
        <dbReference type="ARBA" id="ARBA00022553"/>
    </source>
</evidence>
<dbReference type="PANTHER" id="PTHR44591:SF3">
    <property type="entry name" value="RESPONSE REGULATORY DOMAIN-CONTAINING PROTEIN"/>
    <property type="match status" value="1"/>
</dbReference>
<dbReference type="SUPFAM" id="SSF52172">
    <property type="entry name" value="CheY-like"/>
    <property type="match status" value="1"/>
</dbReference>
<feature type="modified residue" description="4-aspartylphosphate" evidence="2">
    <location>
        <position position="94"/>
    </location>
</feature>
<dbReference type="InterPro" id="IPR050595">
    <property type="entry name" value="Bact_response_regulator"/>
</dbReference>
<dbReference type="PANTHER" id="PTHR44591">
    <property type="entry name" value="STRESS RESPONSE REGULATOR PROTEIN 1"/>
    <property type="match status" value="1"/>
</dbReference>
<evidence type="ECO:0000256" key="2">
    <source>
        <dbReference type="PROSITE-ProRule" id="PRU00169"/>
    </source>
</evidence>
<sequence>MPASLLHDRTPRSSRDTSPREHHGKPCAMGPDKQLRVLLVEDSEADQLLVRENAEISGNGSVAHLPRLTLIPVGELRQAIEQLSQDRFDAVLLDLNLPDSIGMETFLRLHDQAPELAIVVLTGLDDDALGADTIRHGAQDFLNKGSLDGPLLLRSLRYAVERQQLINELDRTRRRLRQEQEILSLEKLSNRTPGDGLRVLSLERVYSELVRQYVVATREGGDPPREEVRKVAARLMAMHAGARDVVVLHLKMLRGTGHWTTMTEERAFSQDARLVLVELLGHLTDLYRERAQS</sequence>
<dbReference type="PROSITE" id="PS50110">
    <property type="entry name" value="RESPONSE_REGULATORY"/>
    <property type="match status" value="1"/>
</dbReference>
<dbReference type="Gene3D" id="3.40.50.2300">
    <property type="match status" value="1"/>
</dbReference>
<reference evidence="6 7" key="1">
    <citation type="submission" date="2024-05" db="EMBL/GenBank/DDBJ databases">
        <authorList>
            <consortium name="Candidatus Magnetaquicoccaceae bacterium FCR-1 genome sequencing consortium"/>
            <person name="Shimoshige H."/>
            <person name="Shimamura S."/>
            <person name="Taoka A."/>
            <person name="Kobayashi H."/>
            <person name="Maekawa T."/>
        </authorList>
    </citation>
    <scope>NUCLEOTIDE SEQUENCE [LARGE SCALE GENOMIC DNA]</scope>
    <source>
        <strain evidence="6 7">FCR-1</strain>
    </source>
</reference>
<dbReference type="Proteomes" id="UP001628193">
    <property type="component" value="Unassembled WGS sequence"/>
</dbReference>
<organism evidence="6 7">
    <name type="scientific">Candidatus Magnetaquiglobus chichijimensis</name>
    <dbReference type="NCBI Taxonomy" id="3141448"/>
    <lineage>
        <taxon>Bacteria</taxon>
        <taxon>Pseudomonadati</taxon>
        <taxon>Pseudomonadota</taxon>
        <taxon>Magnetococcia</taxon>
        <taxon>Magnetococcales</taxon>
        <taxon>Candidatus Magnetaquicoccaceae</taxon>
        <taxon>Candidatus Magnetaquiglobus</taxon>
    </lineage>
</organism>
<keyword evidence="1 2" id="KW-0597">Phosphoprotein</keyword>